<evidence type="ECO:0000259" key="9">
    <source>
        <dbReference type="PROSITE" id="PS50979"/>
    </source>
</evidence>
<feature type="domain" description="Lipoyl-binding" evidence="7">
    <location>
        <begin position="587"/>
        <end position="663"/>
    </location>
</feature>
<evidence type="ECO:0000259" key="8">
    <source>
        <dbReference type="PROSITE" id="PS50975"/>
    </source>
</evidence>
<keyword evidence="5" id="KW-0092">Biotin</keyword>
<protein>
    <submittedName>
        <fullName evidence="10">Carbamoyl-phosphate synthase L chain, ATP binding domain-containing protein</fullName>
    </submittedName>
</protein>
<dbReference type="EMBL" id="JBBPHU010000005">
    <property type="protein sequence ID" value="KAK7517954.1"/>
    <property type="molecule type" value="Genomic_DNA"/>
</dbReference>
<dbReference type="InterPro" id="IPR005482">
    <property type="entry name" value="Biotin_COase_C"/>
</dbReference>
<dbReference type="InterPro" id="IPR011764">
    <property type="entry name" value="Biotin_carboxylation_dom"/>
</dbReference>
<dbReference type="Gene3D" id="3.30.470.20">
    <property type="entry name" value="ATP-grasp fold, B domain"/>
    <property type="match status" value="1"/>
</dbReference>
<dbReference type="SUPFAM" id="SSF51230">
    <property type="entry name" value="Single hybrid motif"/>
    <property type="match status" value="1"/>
</dbReference>
<evidence type="ECO:0000259" key="7">
    <source>
        <dbReference type="PROSITE" id="PS50968"/>
    </source>
</evidence>
<organism evidence="10 11">
    <name type="scientific">Phyllosticta citriasiana</name>
    <dbReference type="NCBI Taxonomy" id="595635"/>
    <lineage>
        <taxon>Eukaryota</taxon>
        <taxon>Fungi</taxon>
        <taxon>Dikarya</taxon>
        <taxon>Ascomycota</taxon>
        <taxon>Pezizomycotina</taxon>
        <taxon>Dothideomycetes</taxon>
        <taxon>Dothideomycetes incertae sedis</taxon>
        <taxon>Botryosphaeriales</taxon>
        <taxon>Phyllostictaceae</taxon>
        <taxon>Phyllosticta</taxon>
    </lineage>
</organism>
<gene>
    <name evidence="10" type="ORF">IWZ03DRAFT_347319</name>
</gene>
<proteinExistence type="predicted"/>
<evidence type="ECO:0000256" key="6">
    <source>
        <dbReference type="PROSITE-ProRule" id="PRU00409"/>
    </source>
</evidence>
<dbReference type="Gene3D" id="2.40.50.100">
    <property type="match status" value="1"/>
</dbReference>
<dbReference type="InterPro" id="IPR011054">
    <property type="entry name" value="Rudment_hybrid_motif"/>
</dbReference>
<feature type="domain" description="ATP-grasp" evidence="8">
    <location>
        <begin position="121"/>
        <end position="316"/>
    </location>
</feature>
<evidence type="ECO:0000256" key="3">
    <source>
        <dbReference type="ARBA" id="ARBA00022741"/>
    </source>
</evidence>
<dbReference type="PANTHER" id="PTHR45007">
    <property type="entry name" value="CARBOXYLASE, PUTATIVE (AFU_ORTHOLOGUE AFUA_5G07570)-RELATED"/>
    <property type="match status" value="1"/>
</dbReference>
<evidence type="ECO:0000256" key="5">
    <source>
        <dbReference type="ARBA" id="ARBA00023267"/>
    </source>
</evidence>
<keyword evidence="2" id="KW-0436">Ligase</keyword>
<dbReference type="PANTHER" id="PTHR45007:SF1">
    <property type="entry name" value="CARBOXYLASE, PUTATIVE (AFU_ORTHOLOGUE AFUA_5G07570)-RELATED"/>
    <property type="match status" value="1"/>
</dbReference>
<dbReference type="InterPro" id="IPR016185">
    <property type="entry name" value="PreATP-grasp_dom_sf"/>
</dbReference>
<dbReference type="Pfam" id="PF02786">
    <property type="entry name" value="CPSase_L_D2"/>
    <property type="match status" value="1"/>
</dbReference>
<dbReference type="InterPro" id="IPR011761">
    <property type="entry name" value="ATP-grasp"/>
</dbReference>
<dbReference type="InterPro" id="IPR000089">
    <property type="entry name" value="Biotin_lipoyl"/>
</dbReference>
<keyword evidence="3 6" id="KW-0547">Nucleotide-binding</keyword>
<sequence length="686" mass="73840">MAKLRPIKRLLVSNRGEIATRILSAARELDIETYAVFTSSDTSHVLAADNAIELSSTSSYLNVSELVEIAKRQKIDAIHPGYGFLSESAEFARRMWDEAGVVVIGPGWEILEATGDKLRARALAEACRVPVCPALERPTDSIRDIEVFASHVGFPIMVKAVDGGGGRGIRLIRRTGELENAARRAIEESPSRQVFAEKAAIDGFRHVEVQIVGDGKGNVLHVWERECSIQRRYQKVVEVAPSTISDRGLVGKVIEAAVEMAKKVQYFSLGTFEFLVNPQLNEFFFLEINPRLQVEHTITESISSIDLVRAQLLLAQGSSLGSCGLPNLFPASPPLHSIQLRITAEDPQNNWALSVGTITSFRFPSGNGVRVDTHLVPGHAAKISPDFDSLVAKLVVTAPTWDEVRRKARRALDDTRIEGVKTNLSVLHAIVAHGDFAAGHCSTQWLETQQASLVAEGARVTTALAARETTRLGSMASSTAATIISTSTTSTATAPLTNISASTLLFRKGDAWDIELTPSQAGVDDQHEARKHHHHLELTRILRNDFPTSLAADIAFTSPGTTKPTPYTLSLTASSASAAASASPHALADPHNPSHVALPLAGTLVELCVDAGDAVAAGDVVAVVRQMKMEVEVRSEVAGRVGWVMEVEEGEEVAEGWLVCVVDAEDGEGVVGVGEGEEKTRDKAKL</sequence>
<dbReference type="InterPro" id="IPR005481">
    <property type="entry name" value="BC-like_N"/>
</dbReference>
<keyword evidence="11" id="KW-1185">Reference proteome</keyword>
<dbReference type="SUPFAM" id="SSF52440">
    <property type="entry name" value="PreATP-grasp domain"/>
    <property type="match status" value="1"/>
</dbReference>
<dbReference type="Proteomes" id="UP001363622">
    <property type="component" value="Unassembled WGS sequence"/>
</dbReference>
<reference evidence="10 11" key="1">
    <citation type="submission" date="2024-04" db="EMBL/GenBank/DDBJ databases">
        <title>Phyllosticta paracitricarpa is synonymous to the EU quarantine fungus P. citricarpa based on phylogenomic analyses.</title>
        <authorList>
            <consortium name="Lawrence Berkeley National Laboratory"/>
            <person name="Van Ingen-Buijs V.A."/>
            <person name="Van Westerhoven A.C."/>
            <person name="Haridas S."/>
            <person name="Skiadas P."/>
            <person name="Martin F."/>
            <person name="Groenewald J.Z."/>
            <person name="Crous P.W."/>
            <person name="Seidl M.F."/>
        </authorList>
    </citation>
    <scope>NUCLEOTIDE SEQUENCE [LARGE SCALE GENOMIC DNA]</scope>
    <source>
        <strain evidence="10 11">CBS 123371</strain>
    </source>
</reference>
<keyword evidence="4 6" id="KW-0067">ATP-binding</keyword>
<evidence type="ECO:0000256" key="4">
    <source>
        <dbReference type="ARBA" id="ARBA00022840"/>
    </source>
</evidence>
<dbReference type="InterPro" id="IPR005479">
    <property type="entry name" value="CPAse_ATP-bd"/>
</dbReference>
<dbReference type="PROSITE" id="PS50968">
    <property type="entry name" value="BIOTINYL_LIPOYL"/>
    <property type="match status" value="1"/>
</dbReference>
<dbReference type="InterPro" id="IPR011053">
    <property type="entry name" value="Single_hybrid_motif"/>
</dbReference>
<dbReference type="SMART" id="SM00878">
    <property type="entry name" value="Biotin_carb_C"/>
    <property type="match status" value="1"/>
</dbReference>
<dbReference type="SUPFAM" id="SSF56059">
    <property type="entry name" value="Glutathione synthetase ATP-binding domain-like"/>
    <property type="match status" value="1"/>
</dbReference>
<dbReference type="Pfam" id="PF00364">
    <property type="entry name" value="Biotin_lipoyl"/>
    <property type="match status" value="1"/>
</dbReference>
<dbReference type="Pfam" id="PF02785">
    <property type="entry name" value="Biotin_carb_C"/>
    <property type="match status" value="1"/>
</dbReference>
<dbReference type="Pfam" id="PF00289">
    <property type="entry name" value="Biotin_carb_N"/>
    <property type="match status" value="1"/>
</dbReference>
<evidence type="ECO:0000313" key="10">
    <source>
        <dbReference type="EMBL" id="KAK7517954.1"/>
    </source>
</evidence>
<accession>A0ABR1KPR2</accession>
<feature type="domain" description="Biotin carboxylation" evidence="9">
    <location>
        <begin position="6"/>
        <end position="451"/>
    </location>
</feature>
<evidence type="ECO:0000313" key="11">
    <source>
        <dbReference type="Proteomes" id="UP001363622"/>
    </source>
</evidence>
<comment type="cofactor">
    <cofactor evidence="1">
        <name>biotin</name>
        <dbReference type="ChEBI" id="CHEBI:57586"/>
    </cofactor>
</comment>
<dbReference type="PROSITE" id="PS00867">
    <property type="entry name" value="CPSASE_2"/>
    <property type="match status" value="1"/>
</dbReference>
<dbReference type="PROSITE" id="PS50975">
    <property type="entry name" value="ATP_GRASP"/>
    <property type="match status" value="1"/>
</dbReference>
<name>A0ABR1KPR2_9PEZI</name>
<dbReference type="SUPFAM" id="SSF51246">
    <property type="entry name" value="Rudiment single hybrid motif"/>
    <property type="match status" value="1"/>
</dbReference>
<comment type="caution">
    <text evidence="10">The sequence shown here is derived from an EMBL/GenBank/DDBJ whole genome shotgun (WGS) entry which is preliminary data.</text>
</comment>
<dbReference type="PROSITE" id="PS50979">
    <property type="entry name" value="BC"/>
    <property type="match status" value="1"/>
</dbReference>
<evidence type="ECO:0000256" key="2">
    <source>
        <dbReference type="ARBA" id="ARBA00022598"/>
    </source>
</evidence>
<evidence type="ECO:0000256" key="1">
    <source>
        <dbReference type="ARBA" id="ARBA00001953"/>
    </source>
</evidence>